<dbReference type="EMBL" id="CAJNOR010000254">
    <property type="protein sequence ID" value="CAF0856724.1"/>
    <property type="molecule type" value="Genomic_DNA"/>
</dbReference>
<dbReference type="Proteomes" id="UP000663828">
    <property type="component" value="Unassembled WGS sequence"/>
</dbReference>
<organism evidence="4 5">
    <name type="scientific">Adineta ricciae</name>
    <name type="common">Rotifer</name>
    <dbReference type="NCBI Taxonomy" id="249248"/>
    <lineage>
        <taxon>Eukaryota</taxon>
        <taxon>Metazoa</taxon>
        <taxon>Spiralia</taxon>
        <taxon>Gnathifera</taxon>
        <taxon>Rotifera</taxon>
        <taxon>Eurotatoria</taxon>
        <taxon>Bdelloidea</taxon>
        <taxon>Adinetida</taxon>
        <taxon>Adinetidae</taxon>
        <taxon>Adineta</taxon>
    </lineage>
</organism>
<feature type="region of interest" description="Disordered" evidence="2">
    <location>
        <begin position="49"/>
        <end position="81"/>
    </location>
</feature>
<gene>
    <name evidence="4" type="ORF">XAT740_LOCUS5768</name>
</gene>
<proteinExistence type="predicted"/>
<comment type="caution">
    <text evidence="4">The sequence shown here is derived from an EMBL/GenBank/DDBJ whole genome shotgun (WGS) entry which is preliminary data.</text>
</comment>
<accession>A0A813WW36</accession>
<evidence type="ECO:0000256" key="3">
    <source>
        <dbReference type="SAM" id="Phobius"/>
    </source>
</evidence>
<feature type="coiled-coil region" evidence="1">
    <location>
        <begin position="125"/>
        <end position="152"/>
    </location>
</feature>
<evidence type="ECO:0000313" key="4">
    <source>
        <dbReference type="EMBL" id="CAF0856724.1"/>
    </source>
</evidence>
<keyword evidence="5" id="KW-1185">Reference proteome</keyword>
<reference evidence="4" key="1">
    <citation type="submission" date="2021-02" db="EMBL/GenBank/DDBJ databases">
        <authorList>
            <person name="Nowell W R."/>
        </authorList>
    </citation>
    <scope>NUCLEOTIDE SEQUENCE</scope>
</reference>
<evidence type="ECO:0000313" key="5">
    <source>
        <dbReference type="Proteomes" id="UP000663828"/>
    </source>
</evidence>
<keyword evidence="3" id="KW-1133">Transmembrane helix</keyword>
<dbReference type="AlphaFoldDB" id="A0A813WW36"/>
<keyword evidence="3" id="KW-0812">Transmembrane</keyword>
<evidence type="ECO:0000256" key="1">
    <source>
        <dbReference type="SAM" id="Coils"/>
    </source>
</evidence>
<sequence>MNVDTSVQSRKEIKEKSTELDALGKITVQHLNDLVEQLKNEISDHDGTKKLVTRPRSTNPMLDSTIRKNPRPSESNAIPSPGFQQIRRIPVGSVKILYWIRKKLDEQSTTIENQKQMFCNQQHELGCQKDINRDQQKKIDDLENKIAYLGNSYQNYWKFTAVCMLFSMATIIYMKM</sequence>
<keyword evidence="1" id="KW-0175">Coiled coil</keyword>
<feature type="transmembrane region" description="Helical" evidence="3">
    <location>
        <begin position="156"/>
        <end position="174"/>
    </location>
</feature>
<keyword evidence="3" id="KW-0472">Membrane</keyword>
<name>A0A813WW36_ADIRI</name>
<evidence type="ECO:0000256" key="2">
    <source>
        <dbReference type="SAM" id="MobiDB-lite"/>
    </source>
</evidence>
<protein>
    <submittedName>
        <fullName evidence="4">Uncharacterized protein</fullName>
    </submittedName>
</protein>